<dbReference type="GO" id="GO:0016740">
    <property type="term" value="F:transferase activity"/>
    <property type="evidence" value="ECO:0007669"/>
    <property type="project" value="UniProtKB-KW"/>
</dbReference>
<protein>
    <submittedName>
        <fullName evidence="2">Glycosyltransferase</fullName>
    </submittedName>
</protein>
<dbReference type="Pfam" id="PF13524">
    <property type="entry name" value="Glyco_trans_1_2"/>
    <property type="match status" value="1"/>
</dbReference>
<comment type="caution">
    <text evidence="2">The sequence shown here is derived from an EMBL/GenBank/DDBJ whole genome shotgun (WGS) entry which is preliminary data.</text>
</comment>
<evidence type="ECO:0000313" key="3">
    <source>
        <dbReference type="Proteomes" id="UP000197269"/>
    </source>
</evidence>
<accession>A0A246DX64</accession>
<proteinExistence type="predicted"/>
<dbReference type="Gene3D" id="3.40.50.2000">
    <property type="entry name" value="Glycogen Phosphorylase B"/>
    <property type="match status" value="1"/>
</dbReference>
<feature type="domain" description="Spore protein YkvP/CgeB glycosyl transferase-like" evidence="1">
    <location>
        <begin position="204"/>
        <end position="354"/>
    </location>
</feature>
<evidence type="ECO:0000313" key="2">
    <source>
        <dbReference type="EMBL" id="OWO94973.1"/>
    </source>
</evidence>
<evidence type="ECO:0000259" key="1">
    <source>
        <dbReference type="Pfam" id="PF13524"/>
    </source>
</evidence>
<keyword evidence="2" id="KW-0808">Transferase</keyword>
<dbReference type="AlphaFoldDB" id="A0A246DX64"/>
<organism evidence="2 3">
    <name type="scientific">Rhizobium esperanzae</name>
    <dbReference type="NCBI Taxonomy" id="1967781"/>
    <lineage>
        <taxon>Bacteria</taxon>
        <taxon>Pseudomonadati</taxon>
        <taxon>Pseudomonadota</taxon>
        <taxon>Alphaproteobacteria</taxon>
        <taxon>Hyphomicrobiales</taxon>
        <taxon>Rhizobiaceae</taxon>
        <taxon>Rhizobium/Agrobacterium group</taxon>
        <taxon>Rhizobium</taxon>
    </lineage>
</organism>
<dbReference type="RefSeq" id="WP_088393558.1">
    <property type="nucleotide sequence ID" value="NZ_MXPU01000006.1"/>
</dbReference>
<dbReference type="Proteomes" id="UP000197269">
    <property type="component" value="Unassembled WGS sequence"/>
</dbReference>
<dbReference type="SUPFAM" id="SSF53756">
    <property type="entry name" value="UDP-Glycosyltransferase/glycogen phosphorylase"/>
    <property type="match status" value="1"/>
</dbReference>
<sequence>MKFVFYTHSLVSDWNHGNAHFLRGVIRDLQRRGHETLALEPHDAWSRANLLRDQGAAAVEAFHQAFPQHRSRTYGFEFDHEAALADADVVIVHEWTEPQLVERLGRIRRDGATFTLLFHDTHHRAVSAEGDIAGLALDDYDGVLAFGQTLRERYLRAGWGTSVFTWHEAADDALFRPLPDIEKTGDLIWIGNWGDDERSAEIGEFLIRPARDLGLNTVVRGVRYPDHALDELRKAGIAYGGWIANADVPEAFARHRVTVHIPRRPYVQHLPGIPTIRVFEALACGIPLISAPWSDAEHLFEPGRDYLVVGDGEQMKKSLRDVLSDSDLAANLAAAGFETIKSRHTCRHRVDELFAILARCGTHRVTANLQSREAAE</sequence>
<gene>
    <name evidence="2" type="ORF">B5E41_11260</name>
</gene>
<dbReference type="EMBL" id="MXPU01000006">
    <property type="protein sequence ID" value="OWO94973.1"/>
    <property type="molecule type" value="Genomic_DNA"/>
</dbReference>
<reference evidence="2 3" key="1">
    <citation type="submission" date="2017-03" db="EMBL/GenBank/DDBJ databases">
        <title>Genome of strain Rhizobium sp. CNPSo 668.</title>
        <authorList>
            <person name="Ribeiro R."/>
        </authorList>
    </citation>
    <scope>NUCLEOTIDE SEQUENCE [LARGE SCALE GENOMIC DNA]</scope>
    <source>
        <strain evidence="2 3">CNPSo 668</strain>
    </source>
</reference>
<name>A0A246DX64_9HYPH</name>
<dbReference type="InterPro" id="IPR055259">
    <property type="entry name" value="YkvP/CgeB_Glyco_trans-like"/>
</dbReference>